<accession>A0A2G5PDY5</accession>
<evidence type="ECO:0000313" key="2">
    <source>
        <dbReference type="Proteomes" id="UP000230551"/>
    </source>
</evidence>
<comment type="caution">
    <text evidence="1">The sequence shown here is derived from an EMBL/GenBank/DDBJ whole genome shotgun (WGS) entry which is preliminary data.</text>
</comment>
<proteinExistence type="predicted"/>
<sequence length="83" mass="9221">MVWALGGGTAEADDYYWFQWCPGQVNPAFSSDRVVDWDWTVCHKYRYEGNTAIDDTGRVYPAPARPPGSICGTDLFTGTPIPC</sequence>
<reference evidence="1 2" key="1">
    <citation type="journal article" date="2017" name="Infect. Genet. Evol.">
        <title>The new phylogeny of the genus Mycobacterium: The old and the news.</title>
        <authorList>
            <person name="Tortoli E."/>
            <person name="Fedrizzi T."/>
            <person name="Meehan C.J."/>
            <person name="Trovato A."/>
            <person name="Grottola A."/>
            <person name="Giacobazzi E."/>
            <person name="Serpini G.F."/>
            <person name="Tagliazucchi S."/>
            <person name="Fabio A."/>
            <person name="Bettua C."/>
            <person name="Bertorelli R."/>
            <person name="Frascaro F."/>
            <person name="De Sanctis V."/>
            <person name="Pecorari M."/>
            <person name="Jousson O."/>
            <person name="Segata N."/>
            <person name="Cirillo D.M."/>
        </authorList>
    </citation>
    <scope>NUCLEOTIDE SEQUENCE [LARGE SCALE GENOMIC DNA]</scope>
    <source>
        <strain evidence="1 2">CIP1034565</strain>
    </source>
</reference>
<protein>
    <submittedName>
        <fullName evidence="1">Uncharacterized protein</fullName>
    </submittedName>
</protein>
<keyword evidence="2" id="KW-1185">Reference proteome</keyword>
<dbReference type="Proteomes" id="UP000230551">
    <property type="component" value="Unassembled WGS sequence"/>
</dbReference>
<name>A0A2G5PDY5_9MYCO</name>
<organism evidence="1 2">
    <name type="scientific">Mycolicibacterium brumae</name>
    <dbReference type="NCBI Taxonomy" id="85968"/>
    <lineage>
        <taxon>Bacteria</taxon>
        <taxon>Bacillati</taxon>
        <taxon>Actinomycetota</taxon>
        <taxon>Actinomycetes</taxon>
        <taxon>Mycobacteriales</taxon>
        <taxon>Mycobacteriaceae</taxon>
        <taxon>Mycolicibacterium</taxon>
    </lineage>
</organism>
<gene>
    <name evidence="1" type="ORF">CQY22_005410</name>
</gene>
<dbReference type="AlphaFoldDB" id="A0A2G5PDY5"/>
<dbReference type="STRING" id="85968.GCA_900073015_03199"/>
<evidence type="ECO:0000313" key="1">
    <source>
        <dbReference type="EMBL" id="PIB76551.1"/>
    </source>
</evidence>
<dbReference type="EMBL" id="PDCN02000004">
    <property type="protein sequence ID" value="PIB76551.1"/>
    <property type="molecule type" value="Genomic_DNA"/>
</dbReference>